<dbReference type="GO" id="GO:0016746">
    <property type="term" value="F:acyltransferase activity"/>
    <property type="evidence" value="ECO:0007669"/>
    <property type="project" value="UniProtKB-KW"/>
</dbReference>
<feature type="domain" description="Phospholipid/glycerol acyltransferase" evidence="4">
    <location>
        <begin position="34"/>
        <end position="146"/>
    </location>
</feature>
<dbReference type="Proteomes" id="UP000016064">
    <property type="component" value="Unassembled WGS sequence"/>
</dbReference>
<protein>
    <submittedName>
        <fullName evidence="5">Acyltransferase family protein</fullName>
    </submittedName>
</protein>
<dbReference type="PANTHER" id="PTHR10434:SF40">
    <property type="entry name" value="1-ACYL-SN-GLYCEROL-3-PHOSPHATE ACYLTRANSFERASE"/>
    <property type="match status" value="1"/>
</dbReference>
<evidence type="ECO:0000256" key="2">
    <source>
        <dbReference type="ARBA" id="ARBA00022679"/>
    </source>
</evidence>
<gene>
    <name evidence="5" type="ORF">H359_0251</name>
</gene>
<organism evidence="5 6">
    <name type="scientific">Chlamydia ibidis 10-1398/6</name>
    <dbReference type="NCBI Taxonomy" id="1046581"/>
    <lineage>
        <taxon>Bacteria</taxon>
        <taxon>Pseudomonadati</taxon>
        <taxon>Chlamydiota</taxon>
        <taxon>Chlamydiia</taxon>
        <taxon>Chlamydiales</taxon>
        <taxon>Chlamydiaceae</taxon>
        <taxon>Chlamydia/Chlamydophila group</taxon>
        <taxon>Chlamydia</taxon>
    </lineage>
</organism>
<dbReference type="SUPFAM" id="SSF69593">
    <property type="entry name" value="Glycerol-3-phosphate (1)-acyltransferase"/>
    <property type="match status" value="1"/>
</dbReference>
<dbReference type="RefSeq" id="WP_020370893.1">
    <property type="nucleotide sequence ID" value="NZ_APJW01000001.1"/>
</dbReference>
<keyword evidence="3 5" id="KW-0012">Acyltransferase</keyword>
<comment type="pathway">
    <text evidence="1">Lipid metabolism.</text>
</comment>
<dbReference type="CDD" id="cd07989">
    <property type="entry name" value="LPLAT_AGPAT-like"/>
    <property type="match status" value="1"/>
</dbReference>
<dbReference type="InterPro" id="IPR002123">
    <property type="entry name" value="Plipid/glycerol_acylTrfase"/>
</dbReference>
<dbReference type="Pfam" id="PF01553">
    <property type="entry name" value="Acyltransferase"/>
    <property type="match status" value="1"/>
</dbReference>
<reference evidence="5 6" key="1">
    <citation type="submission" date="2013-07" db="EMBL/GenBank/DDBJ databases">
        <title>Isolation of a new Chlamydia species from the feral Sacred Ibis (Threskiornis aethiopicus): Chlamydia ibidis.</title>
        <authorList>
            <person name="Vorimore F."/>
            <person name="Hsia R.-C."/>
            <person name="Huot-Creasy H."/>
            <person name="Bastian S."/>
            <person name="Deruyter L."/>
            <person name="Passet A."/>
            <person name="Sachse K."/>
            <person name="Bavoil P."/>
            <person name="Myers G."/>
            <person name="Laroucau K."/>
        </authorList>
    </citation>
    <scope>NUCLEOTIDE SEQUENCE [LARGE SCALE GENOMIC DNA]</scope>
    <source>
        <strain evidence="5 6">10-1398/6</strain>
    </source>
</reference>
<evidence type="ECO:0000256" key="3">
    <source>
        <dbReference type="ARBA" id="ARBA00023315"/>
    </source>
</evidence>
<evidence type="ECO:0000259" key="4">
    <source>
        <dbReference type="SMART" id="SM00563"/>
    </source>
</evidence>
<evidence type="ECO:0000313" key="6">
    <source>
        <dbReference type="Proteomes" id="UP000016064"/>
    </source>
</evidence>
<name>A0ABN0N0E4_9CHLA</name>
<accession>A0ABN0N0E4</accession>
<keyword evidence="2" id="KW-0808">Transferase</keyword>
<evidence type="ECO:0000313" key="5">
    <source>
        <dbReference type="EMBL" id="EQM63076.1"/>
    </source>
</evidence>
<proteinExistence type="predicted"/>
<dbReference type="PANTHER" id="PTHR10434">
    <property type="entry name" value="1-ACYL-SN-GLYCEROL-3-PHOSPHATE ACYLTRANSFERASE"/>
    <property type="match status" value="1"/>
</dbReference>
<sequence>MIFAITKFLTNILFRLLYRFRVYRNKKSFCHGPAIVAANHASFLDPVAVVLSFPGRLYHLARSTLFSNVFSNWLLRQWACYPVNRSSGNSAAFKAAYSLFQKGQKLIIYPEGSRSPDGHLHPGQIGVGMLAIKTKVPVLPVYVAGTYQAFNRHQKFPKFCKPITCIFGSPVKLDDLLENTTLSSKEIYQIATDRIMTKIAELKSWYENGCIGEVP</sequence>
<keyword evidence="6" id="KW-1185">Reference proteome</keyword>
<comment type="caution">
    <text evidence="5">The sequence shown here is derived from an EMBL/GenBank/DDBJ whole genome shotgun (WGS) entry which is preliminary data.</text>
</comment>
<dbReference type="EMBL" id="APJW01000001">
    <property type="protein sequence ID" value="EQM63076.1"/>
    <property type="molecule type" value="Genomic_DNA"/>
</dbReference>
<evidence type="ECO:0000256" key="1">
    <source>
        <dbReference type="ARBA" id="ARBA00005189"/>
    </source>
</evidence>
<dbReference type="SMART" id="SM00563">
    <property type="entry name" value="PlsC"/>
    <property type="match status" value="1"/>
</dbReference>